<dbReference type="Proteomes" id="UP000053681">
    <property type="component" value="Unassembled WGS sequence"/>
</dbReference>
<name>A0A0V8JMI1_9BACI</name>
<evidence type="ECO:0000256" key="3">
    <source>
        <dbReference type="PROSITE-ProRule" id="PRU00335"/>
    </source>
</evidence>
<dbReference type="InterPro" id="IPR001647">
    <property type="entry name" value="HTH_TetR"/>
</dbReference>
<dbReference type="SUPFAM" id="SSF48498">
    <property type="entry name" value="Tetracyclin repressor-like, C-terminal domain"/>
    <property type="match status" value="1"/>
</dbReference>
<evidence type="ECO:0000313" key="6">
    <source>
        <dbReference type="Proteomes" id="UP000053681"/>
    </source>
</evidence>
<evidence type="ECO:0000313" key="5">
    <source>
        <dbReference type="EMBL" id="KSU88239.1"/>
    </source>
</evidence>
<dbReference type="PANTHER" id="PTHR43479">
    <property type="entry name" value="ACREF/ENVCD OPERON REPRESSOR-RELATED"/>
    <property type="match status" value="1"/>
</dbReference>
<dbReference type="GeneID" id="93682621"/>
<organism evidence="5 6">
    <name type="scientific">Priestia veravalensis</name>
    <dbReference type="NCBI Taxonomy" id="1414648"/>
    <lineage>
        <taxon>Bacteria</taxon>
        <taxon>Bacillati</taxon>
        <taxon>Bacillota</taxon>
        <taxon>Bacilli</taxon>
        <taxon>Bacillales</taxon>
        <taxon>Bacillaceae</taxon>
        <taxon>Priestia</taxon>
    </lineage>
</organism>
<dbReference type="PANTHER" id="PTHR43479:SF11">
    <property type="entry name" value="ACREF_ENVCD OPERON REPRESSOR-RELATED"/>
    <property type="match status" value="1"/>
</dbReference>
<dbReference type="Gene3D" id="1.10.357.10">
    <property type="entry name" value="Tetracycline Repressor, domain 2"/>
    <property type="match status" value="1"/>
</dbReference>
<sequence>MKERIMQAFIEEIHHKGMKFTMDDLAKRLGISKRTLYEHFSSKVEILDTIITQTLQDFDQKTEAIVNNENLSLVDKIKRVITVIPEYNDFYDLCIIEQMKRYYPAQWEQLNVALNQWDSLRELIKQGIEEGIIVNRNLDLMMKVIIDAVNSTLDRSFFLENRLTVSDALDTIVDMLLHGLLTSKVKSEL</sequence>
<proteinExistence type="predicted"/>
<keyword evidence="2 3" id="KW-0238">DNA-binding</keyword>
<dbReference type="Pfam" id="PF00440">
    <property type="entry name" value="TetR_N"/>
    <property type="match status" value="1"/>
</dbReference>
<protein>
    <submittedName>
        <fullName evidence="5">Transcriptional regulator</fullName>
    </submittedName>
</protein>
<dbReference type="RefSeq" id="WP_025911830.1">
    <property type="nucleotide sequence ID" value="NZ_KQ758642.1"/>
</dbReference>
<dbReference type="PROSITE" id="PS50977">
    <property type="entry name" value="HTH_TETR_2"/>
    <property type="match status" value="1"/>
</dbReference>
<dbReference type="AlphaFoldDB" id="A0A0V8JMI1"/>
<feature type="domain" description="HTH tetR-type" evidence="4">
    <location>
        <begin position="1"/>
        <end position="58"/>
    </location>
</feature>
<evidence type="ECO:0000256" key="2">
    <source>
        <dbReference type="ARBA" id="ARBA00023125"/>
    </source>
</evidence>
<evidence type="ECO:0000259" key="4">
    <source>
        <dbReference type="PROSITE" id="PS50977"/>
    </source>
</evidence>
<dbReference type="SUPFAM" id="SSF46689">
    <property type="entry name" value="Homeodomain-like"/>
    <property type="match status" value="1"/>
</dbReference>
<feature type="DNA-binding region" description="H-T-H motif" evidence="3">
    <location>
        <begin position="21"/>
        <end position="40"/>
    </location>
</feature>
<dbReference type="Gene3D" id="1.10.10.60">
    <property type="entry name" value="Homeodomain-like"/>
    <property type="match status" value="1"/>
</dbReference>
<dbReference type="GO" id="GO:0003677">
    <property type="term" value="F:DNA binding"/>
    <property type="evidence" value="ECO:0007669"/>
    <property type="project" value="UniProtKB-UniRule"/>
</dbReference>
<keyword evidence="1" id="KW-0678">Repressor</keyword>
<reference evidence="5 6" key="1">
    <citation type="submission" date="2015-11" db="EMBL/GenBank/DDBJ databases">
        <title>Bacillus caseinolyticus sp nov.</title>
        <authorList>
            <person name="Dastager S.G."/>
            <person name="Mawlankar R."/>
        </authorList>
    </citation>
    <scope>NUCLEOTIDE SEQUENCE [LARGE SCALE GENOMIC DNA]</scope>
    <source>
        <strain evidence="5 6">SGD-V-76</strain>
    </source>
</reference>
<dbReference type="PROSITE" id="PS01081">
    <property type="entry name" value="HTH_TETR_1"/>
    <property type="match status" value="1"/>
</dbReference>
<gene>
    <name evidence="5" type="ORF">AS180_08795</name>
</gene>
<dbReference type="InterPro" id="IPR050624">
    <property type="entry name" value="HTH-type_Tx_Regulator"/>
</dbReference>
<dbReference type="InterPro" id="IPR009057">
    <property type="entry name" value="Homeodomain-like_sf"/>
</dbReference>
<accession>A0A0V8JMI1</accession>
<keyword evidence="6" id="KW-1185">Reference proteome</keyword>
<dbReference type="PRINTS" id="PR00455">
    <property type="entry name" value="HTHTETR"/>
</dbReference>
<evidence type="ECO:0000256" key="1">
    <source>
        <dbReference type="ARBA" id="ARBA00022491"/>
    </source>
</evidence>
<dbReference type="EMBL" id="LNQP01000026">
    <property type="protein sequence ID" value="KSU88239.1"/>
    <property type="molecule type" value="Genomic_DNA"/>
</dbReference>
<comment type="caution">
    <text evidence="5">The sequence shown here is derived from an EMBL/GenBank/DDBJ whole genome shotgun (WGS) entry which is preliminary data.</text>
</comment>
<dbReference type="InterPro" id="IPR036271">
    <property type="entry name" value="Tet_transcr_reg_TetR-rel_C_sf"/>
</dbReference>
<dbReference type="InterPro" id="IPR023772">
    <property type="entry name" value="DNA-bd_HTH_TetR-type_CS"/>
</dbReference>